<comment type="caution">
    <text evidence="1">The sequence shown here is derived from an EMBL/GenBank/DDBJ whole genome shotgun (WGS) entry which is preliminary data.</text>
</comment>
<dbReference type="EMBL" id="JBHSTE010000005">
    <property type="protein sequence ID" value="MFC6333962.1"/>
    <property type="molecule type" value="Genomic_DNA"/>
</dbReference>
<reference evidence="2" key="1">
    <citation type="journal article" date="2019" name="Int. J. Syst. Evol. Microbiol.">
        <title>The Global Catalogue of Microorganisms (GCM) 10K type strain sequencing project: providing services to taxonomists for standard genome sequencing and annotation.</title>
        <authorList>
            <consortium name="The Broad Institute Genomics Platform"/>
            <consortium name="The Broad Institute Genome Sequencing Center for Infectious Disease"/>
            <person name="Wu L."/>
            <person name="Ma J."/>
        </authorList>
    </citation>
    <scope>NUCLEOTIDE SEQUENCE [LARGE SCALE GENOMIC DNA]</scope>
    <source>
        <strain evidence="2">PCU 280</strain>
    </source>
</reference>
<keyword evidence="2" id="KW-1185">Reference proteome</keyword>
<protein>
    <submittedName>
        <fullName evidence="1">Uncharacterized protein</fullName>
    </submittedName>
</protein>
<evidence type="ECO:0000313" key="2">
    <source>
        <dbReference type="Proteomes" id="UP001596233"/>
    </source>
</evidence>
<proteinExistence type="predicted"/>
<name>A0ABW1V845_9BACL</name>
<evidence type="ECO:0000313" key="1">
    <source>
        <dbReference type="EMBL" id="MFC6333962.1"/>
    </source>
</evidence>
<sequence length="63" mass="7125">MTQDNEQECQLDILKSKLDILKSVFMTLDDVSQEHALSVLRALRFGQEKNIVTITKSPSDESS</sequence>
<dbReference type="Proteomes" id="UP001596233">
    <property type="component" value="Unassembled WGS sequence"/>
</dbReference>
<accession>A0ABW1V845</accession>
<gene>
    <name evidence="1" type="ORF">ACFP56_15145</name>
</gene>
<organism evidence="1 2">
    <name type="scientific">Paenibacillus septentrionalis</name>
    <dbReference type="NCBI Taxonomy" id="429342"/>
    <lineage>
        <taxon>Bacteria</taxon>
        <taxon>Bacillati</taxon>
        <taxon>Bacillota</taxon>
        <taxon>Bacilli</taxon>
        <taxon>Bacillales</taxon>
        <taxon>Paenibacillaceae</taxon>
        <taxon>Paenibacillus</taxon>
    </lineage>
</organism>
<dbReference type="RefSeq" id="WP_379236012.1">
    <property type="nucleotide sequence ID" value="NZ_JBHSTE010000005.1"/>
</dbReference>